<dbReference type="InterPro" id="IPR015943">
    <property type="entry name" value="WD40/YVTN_repeat-like_dom_sf"/>
</dbReference>
<comment type="caution">
    <text evidence="8">The sequence shown here is derived from an EMBL/GenBank/DDBJ whole genome shotgun (WGS) entry which is preliminary data.</text>
</comment>
<dbReference type="GO" id="GO:0000027">
    <property type="term" value="P:ribosomal large subunit assembly"/>
    <property type="evidence" value="ECO:0007669"/>
    <property type="project" value="TreeGrafter"/>
</dbReference>
<dbReference type="Pfam" id="PF00400">
    <property type="entry name" value="WD40"/>
    <property type="match status" value="2"/>
</dbReference>
<feature type="domain" description="Pyrrolo-quinoline quinone repeat" evidence="7">
    <location>
        <begin position="341"/>
        <end position="461"/>
    </location>
</feature>
<evidence type="ECO:0000256" key="2">
    <source>
        <dbReference type="ARBA" id="ARBA00022574"/>
    </source>
</evidence>
<dbReference type="EMBL" id="NEDP02005424">
    <property type="protein sequence ID" value="OWF41107.1"/>
    <property type="molecule type" value="Genomic_DNA"/>
</dbReference>
<dbReference type="PANTHER" id="PTHR19848">
    <property type="entry name" value="WD40 REPEAT PROTEIN"/>
    <property type="match status" value="1"/>
</dbReference>
<evidence type="ECO:0000256" key="4">
    <source>
        <dbReference type="ARBA" id="ARBA00023242"/>
    </source>
</evidence>
<dbReference type="SMART" id="SM00320">
    <property type="entry name" value="WD40"/>
    <property type="match status" value="4"/>
</dbReference>
<dbReference type="PROSITE" id="PS50294">
    <property type="entry name" value="WD_REPEATS_REGION"/>
    <property type="match status" value="1"/>
</dbReference>
<keyword evidence="2 5" id="KW-0853">WD repeat</keyword>
<organism evidence="8 9">
    <name type="scientific">Mizuhopecten yessoensis</name>
    <name type="common">Japanese scallop</name>
    <name type="synonym">Patinopecten yessoensis</name>
    <dbReference type="NCBI Taxonomy" id="6573"/>
    <lineage>
        <taxon>Eukaryota</taxon>
        <taxon>Metazoa</taxon>
        <taxon>Spiralia</taxon>
        <taxon>Lophotrochozoa</taxon>
        <taxon>Mollusca</taxon>
        <taxon>Bivalvia</taxon>
        <taxon>Autobranchia</taxon>
        <taxon>Pteriomorphia</taxon>
        <taxon>Pectinida</taxon>
        <taxon>Pectinoidea</taxon>
        <taxon>Pectinidae</taxon>
        <taxon>Mizuhopecten</taxon>
    </lineage>
</organism>
<evidence type="ECO:0000256" key="1">
    <source>
        <dbReference type="ARBA" id="ARBA00004123"/>
    </source>
</evidence>
<dbReference type="GO" id="GO:0005730">
    <property type="term" value="C:nucleolus"/>
    <property type="evidence" value="ECO:0007669"/>
    <property type="project" value="TreeGrafter"/>
</dbReference>
<comment type="subcellular location">
    <subcellularLocation>
        <location evidence="1">Nucleus</location>
    </subcellularLocation>
</comment>
<feature type="region of interest" description="Disordered" evidence="6">
    <location>
        <begin position="121"/>
        <end position="201"/>
    </location>
</feature>
<feature type="compositionally biased region" description="Polar residues" evidence="6">
    <location>
        <begin position="144"/>
        <end position="189"/>
    </location>
</feature>
<dbReference type="InterPro" id="IPR001680">
    <property type="entry name" value="WD40_rpt"/>
</dbReference>
<dbReference type="Gene3D" id="2.130.10.10">
    <property type="entry name" value="YVTN repeat-like/Quinoprotein amine dehydrogenase"/>
    <property type="match status" value="2"/>
</dbReference>
<keyword evidence="9" id="KW-1185">Reference proteome</keyword>
<evidence type="ECO:0000313" key="9">
    <source>
        <dbReference type="Proteomes" id="UP000242188"/>
    </source>
</evidence>
<feature type="repeat" description="WD" evidence="5">
    <location>
        <begin position="224"/>
        <end position="263"/>
    </location>
</feature>
<evidence type="ECO:0000256" key="3">
    <source>
        <dbReference type="ARBA" id="ARBA00022737"/>
    </source>
</evidence>
<dbReference type="PANTHER" id="PTHR19848:SF0">
    <property type="entry name" value="NOTCHLESS PROTEIN HOMOLOG 1"/>
    <property type="match status" value="1"/>
</dbReference>
<feature type="compositionally biased region" description="Acidic residues" evidence="6">
    <location>
        <begin position="121"/>
        <end position="130"/>
    </location>
</feature>
<dbReference type="OrthoDB" id="190105at2759"/>
<feature type="repeat" description="WD" evidence="5">
    <location>
        <begin position="339"/>
        <end position="373"/>
    </location>
</feature>
<sequence>MAAARTSAALEIRKLRKKLRQIENLERIDRELTDDEYYKIDKKDKTRENLLRLLATQNEEESEGSITASTKSEISGQGQNTSSIATDDFSASYSEADLGNVEVTVIEHEDLNDFEQIDVEELEVEEQEDDVILKGSHTVRAESADTSLRSTEITNSPEPVPSSADSQTKAKSVSSTSDSPQKAKSSGSPTKKKAKKNEQSGKDCAKLKAVIHRWRQCRFGVVEMEGHSDLITDVCADGKLLVSASRDTTLKLWDLDTLTEVHSYGGHTGTVTSVVILNRDDSLKVCESVDVDVGERIVISGSLDCSYKVWCTGLDVIIPPSTVIRGGQALRSVYTYNPVTRVGFHSAAGAIVTGSDGGKVELWDAKSGENLESTRQFDSAITGLKVHGGLVYCCSEEGLVKMFDVKDGHLSCLFASENVKPAPGCNLTERPIRGMAVAMDTVYYGDEGTNIKVLNWKKGEVSKLMNHSEEFGMTDSLCYHGDTLLASSYNLDTGKGSINVRYLPEGNYMSTLDDQETERIIAITSTTLSSDRITIVTAGLQLKIWTVEPTNSEGGGDLFSSKFITRLAGVAVDSEPESDTDFSESEPEEAGGPRVRRMGSNLSKKPEEASSWMSWCALL</sequence>
<feature type="compositionally biased region" description="Polar residues" evidence="6">
    <location>
        <begin position="64"/>
        <end position="85"/>
    </location>
</feature>
<name>A0A210PX89_MIZYE</name>
<dbReference type="InterPro" id="IPR019775">
    <property type="entry name" value="WD40_repeat_CS"/>
</dbReference>
<evidence type="ECO:0000259" key="7">
    <source>
        <dbReference type="Pfam" id="PF13360"/>
    </source>
</evidence>
<feature type="region of interest" description="Disordered" evidence="6">
    <location>
        <begin position="574"/>
        <end position="610"/>
    </location>
</feature>
<keyword evidence="3" id="KW-0677">Repeat</keyword>
<dbReference type="Pfam" id="PF13360">
    <property type="entry name" value="PQQ_2"/>
    <property type="match status" value="1"/>
</dbReference>
<dbReference type="InterPro" id="IPR002372">
    <property type="entry name" value="PQQ_rpt_dom"/>
</dbReference>
<accession>A0A210PX89</accession>
<dbReference type="PROSITE" id="PS00678">
    <property type="entry name" value="WD_REPEATS_1"/>
    <property type="match status" value="1"/>
</dbReference>
<dbReference type="AlphaFoldDB" id="A0A210PX89"/>
<dbReference type="Proteomes" id="UP000242188">
    <property type="component" value="Unassembled WGS sequence"/>
</dbReference>
<dbReference type="InterPro" id="IPR036322">
    <property type="entry name" value="WD40_repeat_dom_sf"/>
</dbReference>
<keyword evidence="4" id="KW-0539">Nucleus</keyword>
<gene>
    <name evidence="8" type="ORF">KP79_PYT21006</name>
</gene>
<evidence type="ECO:0000256" key="5">
    <source>
        <dbReference type="PROSITE-ProRule" id="PRU00221"/>
    </source>
</evidence>
<feature type="region of interest" description="Disordered" evidence="6">
    <location>
        <begin position="55"/>
        <end position="85"/>
    </location>
</feature>
<dbReference type="STRING" id="6573.A0A210PX89"/>
<reference evidence="8 9" key="1">
    <citation type="journal article" date="2017" name="Nat. Ecol. Evol.">
        <title>Scallop genome provides insights into evolution of bilaterian karyotype and development.</title>
        <authorList>
            <person name="Wang S."/>
            <person name="Zhang J."/>
            <person name="Jiao W."/>
            <person name="Li J."/>
            <person name="Xun X."/>
            <person name="Sun Y."/>
            <person name="Guo X."/>
            <person name="Huan P."/>
            <person name="Dong B."/>
            <person name="Zhang L."/>
            <person name="Hu X."/>
            <person name="Sun X."/>
            <person name="Wang J."/>
            <person name="Zhao C."/>
            <person name="Wang Y."/>
            <person name="Wang D."/>
            <person name="Huang X."/>
            <person name="Wang R."/>
            <person name="Lv J."/>
            <person name="Li Y."/>
            <person name="Zhang Z."/>
            <person name="Liu B."/>
            <person name="Lu W."/>
            <person name="Hui Y."/>
            <person name="Liang J."/>
            <person name="Zhou Z."/>
            <person name="Hou R."/>
            <person name="Li X."/>
            <person name="Liu Y."/>
            <person name="Li H."/>
            <person name="Ning X."/>
            <person name="Lin Y."/>
            <person name="Zhao L."/>
            <person name="Xing Q."/>
            <person name="Dou J."/>
            <person name="Li Y."/>
            <person name="Mao J."/>
            <person name="Guo H."/>
            <person name="Dou H."/>
            <person name="Li T."/>
            <person name="Mu C."/>
            <person name="Jiang W."/>
            <person name="Fu Q."/>
            <person name="Fu X."/>
            <person name="Miao Y."/>
            <person name="Liu J."/>
            <person name="Yu Q."/>
            <person name="Li R."/>
            <person name="Liao H."/>
            <person name="Li X."/>
            <person name="Kong Y."/>
            <person name="Jiang Z."/>
            <person name="Chourrout D."/>
            <person name="Li R."/>
            <person name="Bao Z."/>
        </authorList>
    </citation>
    <scope>NUCLEOTIDE SEQUENCE [LARGE SCALE GENOMIC DNA]</scope>
    <source>
        <strain evidence="8 9">PY_sf001</strain>
    </source>
</reference>
<proteinExistence type="predicted"/>
<evidence type="ECO:0000256" key="6">
    <source>
        <dbReference type="SAM" id="MobiDB-lite"/>
    </source>
</evidence>
<dbReference type="PROSITE" id="PS50082">
    <property type="entry name" value="WD_REPEATS_2"/>
    <property type="match status" value="2"/>
</dbReference>
<evidence type="ECO:0000313" key="8">
    <source>
        <dbReference type="EMBL" id="OWF41107.1"/>
    </source>
</evidence>
<protein>
    <submittedName>
        <fullName evidence="8">WD repeat-containing protein 5B</fullName>
    </submittedName>
</protein>
<dbReference type="SUPFAM" id="SSF50978">
    <property type="entry name" value="WD40 repeat-like"/>
    <property type="match status" value="1"/>
</dbReference>
<feature type="compositionally biased region" description="Acidic residues" evidence="6">
    <location>
        <begin position="574"/>
        <end position="589"/>
    </location>
</feature>